<feature type="domain" description="Myotubularin phosphatase" evidence="3">
    <location>
        <begin position="204"/>
        <end position="658"/>
    </location>
</feature>
<proteinExistence type="inferred from homology"/>
<dbReference type="STRING" id="1676925.ENSPKIP00000002935"/>
<reference evidence="4" key="1">
    <citation type="submission" date="2025-08" db="UniProtKB">
        <authorList>
            <consortium name="Ensembl"/>
        </authorList>
    </citation>
    <scope>IDENTIFICATION</scope>
</reference>
<comment type="similarity">
    <text evidence="1">Belongs to the protein-tyrosine phosphatase family. Non-receptor class myotubularin subfamily.</text>
</comment>
<dbReference type="GeneTree" id="ENSGT00940000160276"/>
<dbReference type="PANTHER" id="PTHR10807">
    <property type="entry name" value="MYOTUBULARIN-RELATED"/>
    <property type="match status" value="1"/>
</dbReference>
<dbReference type="InterPro" id="IPR022587">
    <property type="entry name" value="MTMR12-like_C"/>
</dbReference>
<name>A0A3B3QBD4_9TELE</name>
<evidence type="ECO:0000313" key="5">
    <source>
        <dbReference type="Proteomes" id="UP000261540"/>
    </source>
</evidence>
<evidence type="ECO:0000313" key="4">
    <source>
        <dbReference type="Ensembl" id="ENSPKIP00000002935.1"/>
    </source>
</evidence>
<protein>
    <submittedName>
        <fullName evidence="4">Myotubularin related protein 11</fullName>
    </submittedName>
</protein>
<dbReference type="InterPro" id="IPR029021">
    <property type="entry name" value="Prot-tyrosine_phosphatase-like"/>
</dbReference>
<evidence type="ECO:0000259" key="3">
    <source>
        <dbReference type="PROSITE" id="PS51339"/>
    </source>
</evidence>
<evidence type="ECO:0000256" key="1">
    <source>
        <dbReference type="ARBA" id="ARBA00007471"/>
    </source>
</evidence>
<dbReference type="InterPro" id="IPR010569">
    <property type="entry name" value="Myotubularin-like_Pase_dom"/>
</dbReference>
<keyword evidence="5" id="KW-1185">Reference proteome</keyword>
<dbReference type="AlphaFoldDB" id="A0A3B3QBD4"/>
<reference evidence="4" key="2">
    <citation type="submission" date="2025-09" db="UniProtKB">
        <authorList>
            <consortium name="Ensembl"/>
        </authorList>
    </citation>
    <scope>IDENTIFICATION</scope>
</reference>
<dbReference type="Pfam" id="PF06602">
    <property type="entry name" value="Myotub-related"/>
    <property type="match status" value="2"/>
</dbReference>
<dbReference type="Proteomes" id="UP000261540">
    <property type="component" value="Unplaced"/>
</dbReference>
<dbReference type="InterPro" id="IPR030564">
    <property type="entry name" value="Myotubularin"/>
</dbReference>
<organism evidence="4 5">
    <name type="scientific">Paramormyrops kingsleyae</name>
    <dbReference type="NCBI Taxonomy" id="1676925"/>
    <lineage>
        <taxon>Eukaryota</taxon>
        <taxon>Metazoa</taxon>
        <taxon>Chordata</taxon>
        <taxon>Craniata</taxon>
        <taxon>Vertebrata</taxon>
        <taxon>Euteleostomi</taxon>
        <taxon>Actinopterygii</taxon>
        <taxon>Neopterygii</taxon>
        <taxon>Teleostei</taxon>
        <taxon>Osteoglossocephala</taxon>
        <taxon>Osteoglossomorpha</taxon>
        <taxon>Osteoglossiformes</taxon>
        <taxon>Mormyridae</taxon>
        <taxon>Paramormyrops</taxon>
    </lineage>
</organism>
<dbReference type="SUPFAM" id="SSF52799">
    <property type="entry name" value="(Phosphotyrosine protein) phosphatases II"/>
    <property type="match status" value="1"/>
</dbReference>
<dbReference type="Ensembl" id="ENSPKIT00000026891.1">
    <property type="protein sequence ID" value="ENSPKIP00000002935.1"/>
    <property type="gene ID" value="ENSPKIG00000020642.1"/>
</dbReference>
<feature type="region of interest" description="Disordered" evidence="2">
    <location>
        <begin position="596"/>
        <end position="620"/>
    </location>
</feature>
<dbReference type="GO" id="GO:0046856">
    <property type="term" value="P:phosphatidylinositol dephosphorylation"/>
    <property type="evidence" value="ECO:0007669"/>
    <property type="project" value="TreeGrafter"/>
</dbReference>
<dbReference type="PANTHER" id="PTHR10807:SF51">
    <property type="entry name" value="MYOTUBULARIN-RELATED PROTEIN 11"/>
    <property type="match status" value="1"/>
</dbReference>
<dbReference type="SUPFAM" id="SSF50729">
    <property type="entry name" value="PH domain-like"/>
    <property type="match status" value="1"/>
</dbReference>
<dbReference type="GO" id="GO:0016020">
    <property type="term" value="C:membrane"/>
    <property type="evidence" value="ECO:0007669"/>
    <property type="project" value="TreeGrafter"/>
</dbReference>
<accession>A0A3B3QBD4</accession>
<dbReference type="Pfam" id="PF12578">
    <property type="entry name" value="3-PAP"/>
    <property type="match status" value="1"/>
</dbReference>
<dbReference type="GO" id="GO:0005737">
    <property type="term" value="C:cytoplasm"/>
    <property type="evidence" value="ECO:0007669"/>
    <property type="project" value="TreeGrafter"/>
</dbReference>
<gene>
    <name evidence="4" type="primary">MTMR11</name>
</gene>
<sequence length="733" mass="82186">MLTGPKSFFKARQRVPDVKDRMLSHGSSDVGDKGTLGLRLLPGEHILQKAVLVRKKLPCREGGGWLAGTLFCTPFRVAFVPQDDLKRDEDTDPILLEDHDVALACVEKVVAVGPSRMKVMTPTSTLKFVPEELLLYCRDFQVHGFLFDRLTPEAQAMEITCAIAKVYQPLQPGALLTFLNAAFGSVEMRQRLSNRPRDATMCWFDIASDWETELERTGATGWRVSSINHRFEMAASLPRLNVVPQKVLDTQLKNTFAHFNEGRIPRWCWHHPSGSDLLRMASFKNNIYCERDNVRNLEALVFGSGQQCVVVELAEEMPTLADLQQGHARLRALCLADESAAVTVPDEKWLSSLESTRWLDHVRCCLRKATEAVCLLNDGLQTLILQEAEDRDMNCVVSSLVQVMCDPYCRTLAGFQGLVQKEWVVAGHRFLSRANYHRDREKEEAPVFLLFLDCVWQLWAQFPSRFQLTPEYLLAVHDSAHLPLFSSFLSNCELERRRRSKFLQLLPQCYTPVNGLGKGLPLTAWHALPDPPLPPVWDWALQYSSARRSRFTQPMTRPDPPPPLVNGSLNTVKTTEEAPASVFLFSRGTFTSPSNLLPWREGGGTGLSKRSLRRDPPSESPLAPDWLLKAWTLAENPGSGTLIPQLLAPCVGLWKDCYFRGVLQVQAFRHPEATSSHPVDQLAREVQQLMEELALASAVGARGLGQVGLEPSSTRMPTAALPSMPPYTTWTSL</sequence>
<evidence type="ECO:0000256" key="2">
    <source>
        <dbReference type="SAM" id="MobiDB-lite"/>
    </source>
</evidence>
<dbReference type="PROSITE" id="PS51339">
    <property type="entry name" value="PPASE_MYOTUBULARIN"/>
    <property type="match status" value="1"/>
</dbReference>